<evidence type="ECO:0000256" key="12">
    <source>
        <dbReference type="HAMAP-Rule" id="MF_01398"/>
    </source>
</evidence>
<gene>
    <name evidence="12" type="primary">atpF</name>
    <name evidence="15" type="ORF">OMES3154_00149</name>
</gene>
<evidence type="ECO:0000256" key="13">
    <source>
        <dbReference type="RuleBase" id="RU003848"/>
    </source>
</evidence>
<accession>A0A6I8M646</accession>
<dbReference type="Pfam" id="PF00430">
    <property type="entry name" value="ATP-synt_B"/>
    <property type="match status" value="1"/>
</dbReference>
<keyword evidence="3 12" id="KW-0138">CF(0)</keyword>
<dbReference type="EMBL" id="CABWIB010000001">
    <property type="protein sequence ID" value="VWL84892.1"/>
    <property type="molecule type" value="Genomic_DNA"/>
</dbReference>
<keyword evidence="12" id="KW-1003">Cell membrane</keyword>
<keyword evidence="16" id="KW-1185">Reference proteome</keyword>
<reference evidence="15 16" key="1">
    <citation type="submission" date="2019-10" db="EMBL/GenBank/DDBJ databases">
        <authorList>
            <person name="Blom J."/>
        </authorList>
    </citation>
    <scope>NUCLEOTIDE SEQUENCE [LARGE SCALE GENOMIC DNA]</scope>
    <source>
        <strain evidence="15 16">ES3154-GLU</strain>
    </source>
</reference>
<keyword evidence="2 12" id="KW-0813">Transport</keyword>
<comment type="similarity">
    <text evidence="1 12 13">Belongs to the ATPase B chain family.</text>
</comment>
<dbReference type="GO" id="GO:0046961">
    <property type="term" value="F:proton-transporting ATPase activity, rotational mechanism"/>
    <property type="evidence" value="ECO:0007669"/>
    <property type="project" value="TreeGrafter"/>
</dbReference>
<dbReference type="GO" id="GO:0046933">
    <property type="term" value="F:proton-transporting ATP synthase activity, rotational mechanism"/>
    <property type="evidence" value="ECO:0007669"/>
    <property type="project" value="UniProtKB-UniRule"/>
</dbReference>
<evidence type="ECO:0000256" key="8">
    <source>
        <dbReference type="ARBA" id="ARBA00023136"/>
    </source>
</evidence>
<comment type="function">
    <text evidence="10 12">F(1)F(0) ATP synthase produces ATP from ADP in the presence of a proton or sodium gradient. F-type ATPases consist of two structural domains, F(1) containing the extramembraneous catalytic core and F(0) containing the membrane proton channel, linked together by a central stalk and a peripheral stalk. During catalysis, ATP synthesis in the catalytic domain of F(1) is coupled via a rotary mechanism of the central stalk subunits to proton translocation.</text>
</comment>
<organism evidence="15 16">
    <name type="scientific">Oceanivirga miroungae</name>
    <dbReference type="NCBI Taxonomy" id="1130046"/>
    <lineage>
        <taxon>Bacteria</taxon>
        <taxon>Fusobacteriati</taxon>
        <taxon>Fusobacteriota</taxon>
        <taxon>Fusobacteriia</taxon>
        <taxon>Fusobacteriales</taxon>
        <taxon>Leptotrichiaceae</taxon>
        <taxon>Oceanivirga</taxon>
    </lineage>
</organism>
<keyword evidence="9 12" id="KW-0066">ATP synthesis</keyword>
<proteinExistence type="inferred from homology"/>
<evidence type="ECO:0000256" key="14">
    <source>
        <dbReference type="SAM" id="Coils"/>
    </source>
</evidence>
<dbReference type="GO" id="GO:0045259">
    <property type="term" value="C:proton-transporting ATP synthase complex"/>
    <property type="evidence" value="ECO:0007669"/>
    <property type="project" value="UniProtKB-KW"/>
</dbReference>
<keyword evidence="8 12" id="KW-0472">Membrane</keyword>
<name>A0A6I8M646_9FUSO</name>
<dbReference type="AlphaFoldDB" id="A0A6I8M646"/>
<dbReference type="InterPro" id="IPR005864">
    <property type="entry name" value="ATP_synth_F0_bsu_bac"/>
</dbReference>
<dbReference type="RefSeq" id="WP_156682942.1">
    <property type="nucleotide sequence ID" value="NZ_CABWIB010000001.1"/>
</dbReference>
<comment type="function">
    <text evidence="12">Component of the F(0) channel, it forms part of the peripheral stalk, linking F(1) to F(0).</text>
</comment>
<dbReference type="PANTHER" id="PTHR33445">
    <property type="entry name" value="ATP SYNTHASE SUBUNIT B', CHLOROPLASTIC"/>
    <property type="match status" value="1"/>
</dbReference>
<evidence type="ECO:0000256" key="9">
    <source>
        <dbReference type="ARBA" id="ARBA00023310"/>
    </source>
</evidence>
<evidence type="ECO:0000256" key="1">
    <source>
        <dbReference type="ARBA" id="ARBA00005513"/>
    </source>
</evidence>
<feature type="transmembrane region" description="Helical" evidence="12">
    <location>
        <begin position="6"/>
        <end position="28"/>
    </location>
</feature>
<keyword evidence="5 12" id="KW-0375">Hydrogen ion transport</keyword>
<dbReference type="GO" id="GO:0005886">
    <property type="term" value="C:plasma membrane"/>
    <property type="evidence" value="ECO:0007669"/>
    <property type="project" value="UniProtKB-SubCell"/>
</dbReference>
<dbReference type="NCBIfam" id="TIGR01144">
    <property type="entry name" value="ATP_synt_b"/>
    <property type="match status" value="1"/>
</dbReference>
<comment type="subcellular location">
    <subcellularLocation>
        <location evidence="12">Cell membrane</location>
        <topology evidence="12">Single-pass membrane protein</topology>
    </subcellularLocation>
    <subcellularLocation>
        <location evidence="11">Endomembrane system</location>
        <topology evidence="11">Single-pass membrane protein</topology>
    </subcellularLocation>
</comment>
<keyword evidence="14" id="KW-0175">Coiled coil</keyword>
<keyword evidence="6 12" id="KW-1133">Transmembrane helix</keyword>
<dbReference type="HAMAP" id="MF_01398">
    <property type="entry name" value="ATP_synth_b_bprime"/>
    <property type="match status" value="1"/>
</dbReference>
<evidence type="ECO:0000256" key="11">
    <source>
        <dbReference type="ARBA" id="ARBA00037847"/>
    </source>
</evidence>
<dbReference type="InterPro" id="IPR050059">
    <property type="entry name" value="ATP_synthase_B_chain"/>
</dbReference>
<evidence type="ECO:0000313" key="15">
    <source>
        <dbReference type="EMBL" id="VWL84892.1"/>
    </source>
</evidence>
<protein>
    <recommendedName>
        <fullName evidence="12">ATP synthase subunit b</fullName>
    </recommendedName>
    <alternativeName>
        <fullName evidence="12">ATP synthase F(0) sector subunit b</fullName>
    </alternativeName>
    <alternativeName>
        <fullName evidence="12">ATPase subunit I</fullName>
    </alternativeName>
    <alternativeName>
        <fullName evidence="12">F-type ATPase subunit b</fullName>
        <shortName evidence="12">F-ATPase subunit b</shortName>
    </alternativeName>
</protein>
<evidence type="ECO:0000256" key="10">
    <source>
        <dbReference type="ARBA" id="ARBA00025198"/>
    </source>
</evidence>
<feature type="coiled-coil region" evidence="14">
    <location>
        <begin position="43"/>
        <end position="73"/>
    </location>
</feature>
<dbReference type="GO" id="GO:0012505">
    <property type="term" value="C:endomembrane system"/>
    <property type="evidence" value="ECO:0007669"/>
    <property type="project" value="UniProtKB-SubCell"/>
</dbReference>
<evidence type="ECO:0000256" key="4">
    <source>
        <dbReference type="ARBA" id="ARBA00022692"/>
    </source>
</evidence>
<dbReference type="PANTHER" id="PTHR33445:SF2">
    <property type="entry name" value="ATP SYNTHASE SUBUNIT B', CHLOROPLASTIC"/>
    <property type="match status" value="1"/>
</dbReference>
<sequence>MEQNSLITIDFSMVIQMINFLIMVYVFYKLFSKKIGGIIEQRRNIATQDLEKVKIEQEKLEEQKKIVDKLRRESKKRANDIIIKAEIQADNRKEQIINNANISKERMMANAENEIIKMRAKAELELQKEVGEIAIKIAEKIIKENVSENQDLQVKSVDNFINEIGE</sequence>
<dbReference type="InterPro" id="IPR002146">
    <property type="entry name" value="ATP_synth_b/b'su_bac/chlpt"/>
</dbReference>
<evidence type="ECO:0000256" key="5">
    <source>
        <dbReference type="ARBA" id="ARBA00022781"/>
    </source>
</evidence>
<evidence type="ECO:0000313" key="16">
    <source>
        <dbReference type="Proteomes" id="UP000419017"/>
    </source>
</evidence>
<keyword evidence="7 12" id="KW-0406">Ion transport</keyword>
<dbReference type="CDD" id="cd06503">
    <property type="entry name" value="ATP-synt_Fo_b"/>
    <property type="match status" value="1"/>
</dbReference>
<keyword evidence="4 12" id="KW-0812">Transmembrane</keyword>
<dbReference type="Proteomes" id="UP000419017">
    <property type="component" value="Unassembled WGS sequence"/>
</dbReference>
<evidence type="ECO:0000256" key="6">
    <source>
        <dbReference type="ARBA" id="ARBA00022989"/>
    </source>
</evidence>
<comment type="subunit">
    <text evidence="12">F-type ATPases have 2 components, F(1) - the catalytic core - and F(0) - the membrane proton channel. F(1) has five subunits: alpha(3), beta(3), gamma(1), delta(1), epsilon(1). F(0) has three main subunits: a(1), b(2) and c(10-14). The alpha and beta chains form an alternating ring which encloses part of the gamma chain. F(1) is attached to F(0) by a central stalk formed by the gamma and epsilon chains, while a peripheral stalk is formed by the delta and b chains.</text>
</comment>
<feature type="coiled-coil region" evidence="14">
    <location>
        <begin position="101"/>
        <end position="128"/>
    </location>
</feature>
<evidence type="ECO:0000256" key="3">
    <source>
        <dbReference type="ARBA" id="ARBA00022547"/>
    </source>
</evidence>
<evidence type="ECO:0000256" key="2">
    <source>
        <dbReference type="ARBA" id="ARBA00022448"/>
    </source>
</evidence>
<evidence type="ECO:0000256" key="7">
    <source>
        <dbReference type="ARBA" id="ARBA00023065"/>
    </source>
</evidence>